<protein>
    <submittedName>
        <fullName evidence="2">Uncharacterized protein</fullName>
    </submittedName>
</protein>
<evidence type="ECO:0000256" key="1">
    <source>
        <dbReference type="SAM" id="MobiDB-lite"/>
    </source>
</evidence>
<feature type="compositionally biased region" description="Polar residues" evidence="1">
    <location>
        <begin position="20"/>
        <end position="29"/>
    </location>
</feature>
<evidence type="ECO:0000313" key="2">
    <source>
        <dbReference type="EMBL" id="GBP33664.1"/>
    </source>
</evidence>
<feature type="region of interest" description="Disordered" evidence="1">
    <location>
        <begin position="1"/>
        <end position="34"/>
    </location>
</feature>
<comment type="caution">
    <text evidence="2">The sequence shown here is derived from an EMBL/GenBank/DDBJ whole genome shotgun (WGS) entry which is preliminary data.</text>
</comment>
<gene>
    <name evidence="2" type="ORF">EVAR_16700_1</name>
</gene>
<dbReference type="EMBL" id="BGZK01000277">
    <property type="protein sequence ID" value="GBP33664.1"/>
    <property type="molecule type" value="Genomic_DNA"/>
</dbReference>
<dbReference type="Proteomes" id="UP000299102">
    <property type="component" value="Unassembled WGS sequence"/>
</dbReference>
<evidence type="ECO:0000313" key="3">
    <source>
        <dbReference type="Proteomes" id="UP000299102"/>
    </source>
</evidence>
<name>A0A4C1V6L3_EUMVA</name>
<accession>A0A4C1V6L3</accession>
<reference evidence="2 3" key="1">
    <citation type="journal article" date="2019" name="Commun. Biol.">
        <title>The bagworm genome reveals a unique fibroin gene that provides high tensile strength.</title>
        <authorList>
            <person name="Kono N."/>
            <person name="Nakamura H."/>
            <person name="Ohtoshi R."/>
            <person name="Tomita M."/>
            <person name="Numata K."/>
            <person name="Arakawa K."/>
        </authorList>
    </citation>
    <scope>NUCLEOTIDE SEQUENCE [LARGE SCALE GENOMIC DNA]</scope>
</reference>
<organism evidence="2 3">
    <name type="scientific">Eumeta variegata</name>
    <name type="common">Bagworm moth</name>
    <name type="synonym">Eumeta japonica</name>
    <dbReference type="NCBI Taxonomy" id="151549"/>
    <lineage>
        <taxon>Eukaryota</taxon>
        <taxon>Metazoa</taxon>
        <taxon>Ecdysozoa</taxon>
        <taxon>Arthropoda</taxon>
        <taxon>Hexapoda</taxon>
        <taxon>Insecta</taxon>
        <taxon>Pterygota</taxon>
        <taxon>Neoptera</taxon>
        <taxon>Endopterygota</taxon>
        <taxon>Lepidoptera</taxon>
        <taxon>Glossata</taxon>
        <taxon>Ditrysia</taxon>
        <taxon>Tineoidea</taxon>
        <taxon>Psychidae</taxon>
        <taxon>Oiketicinae</taxon>
        <taxon>Eumeta</taxon>
    </lineage>
</organism>
<keyword evidence="3" id="KW-1185">Reference proteome</keyword>
<dbReference type="AlphaFoldDB" id="A0A4C1V6L3"/>
<sequence length="99" mass="11289">MRTPQCSKPTPRLFSRHRLASQTHVSPNAATHEPGGRYAWIGPDLLFTPFNVLFLYGSVNAISHSKRVIMIIYKSTREKIGLQDEGVLYERSDKVMERS</sequence>
<proteinExistence type="predicted"/>